<protein>
    <submittedName>
        <fullName evidence="1">Uncharacterized protein</fullName>
    </submittedName>
</protein>
<keyword evidence="2" id="KW-1185">Reference proteome</keyword>
<sequence>MSDPFDTINSLEDTHYNEGYKSGYDHGALHGLFEGRELGQEKCFEWWEELGYLEGQAQFWRRLAEVQGREGGGDAGKKMTSRTLKSIDQLLELIHSFPTINPTPSPTALPVPTTETPPTDLPSLITRIRAKYRLICSTLGVKPRLVVRQSVEGDVMADRGDDAGC</sequence>
<proteinExistence type="predicted"/>
<evidence type="ECO:0000313" key="2">
    <source>
        <dbReference type="Proteomes" id="UP001230649"/>
    </source>
</evidence>
<reference evidence="1" key="1">
    <citation type="submission" date="2023-04" db="EMBL/GenBank/DDBJ databases">
        <title>Draft Genome sequencing of Naganishia species isolated from polar environments using Oxford Nanopore Technology.</title>
        <authorList>
            <person name="Leo P."/>
            <person name="Venkateswaran K."/>
        </authorList>
    </citation>
    <scope>NUCLEOTIDE SEQUENCE</scope>
    <source>
        <strain evidence="1">MNA-CCFEE 5262</strain>
    </source>
</reference>
<dbReference type="Proteomes" id="UP001230649">
    <property type="component" value="Unassembled WGS sequence"/>
</dbReference>
<dbReference type="EMBL" id="JASBWS010000088">
    <property type="protein sequence ID" value="KAJ9098928.1"/>
    <property type="molecule type" value="Genomic_DNA"/>
</dbReference>
<accession>A0ACC2VIM7</accession>
<comment type="caution">
    <text evidence="1">The sequence shown here is derived from an EMBL/GenBank/DDBJ whole genome shotgun (WGS) entry which is preliminary data.</text>
</comment>
<name>A0ACC2VIM7_9TREE</name>
<organism evidence="1 2">
    <name type="scientific">Naganishia adeliensis</name>
    <dbReference type="NCBI Taxonomy" id="92952"/>
    <lineage>
        <taxon>Eukaryota</taxon>
        <taxon>Fungi</taxon>
        <taxon>Dikarya</taxon>
        <taxon>Basidiomycota</taxon>
        <taxon>Agaricomycotina</taxon>
        <taxon>Tremellomycetes</taxon>
        <taxon>Filobasidiales</taxon>
        <taxon>Filobasidiaceae</taxon>
        <taxon>Naganishia</taxon>
    </lineage>
</organism>
<evidence type="ECO:0000313" key="1">
    <source>
        <dbReference type="EMBL" id="KAJ9098928.1"/>
    </source>
</evidence>
<gene>
    <name evidence="1" type="ORF">QFC20_005843</name>
</gene>